<feature type="compositionally biased region" description="Low complexity" evidence="1">
    <location>
        <begin position="154"/>
        <end position="170"/>
    </location>
</feature>
<dbReference type="GO" id="GO:0019432">
    <property type="term" value="P:triglyceride biosynthetic process"/>
    <property type="evidence" value="ECO:0007669"/>
    <property type="project" value="TreeGrafter"/>
</dbReference>
<dbReference type="PANTHER" id="PTHR12181">
    <property type="entry name" value="LIPIN"/>
    <property type="match status" value="1"/>
</dbReference>
<dbReference type="PANTHER" id="PTHR12181:SF12">
    <property type="entry name" value="PHOSPHATIDATE PHOSPHATASE"/>
    <property type="match status" value="1"/>
</dbReference>
<evidence type="ECO:0000313" key="3">
    <source>
        <dbReference type="EMBL" id="KAG0267896.1"/>
    </source>
</evidence>
<dbReference type="InterPro" id="IPR007651">
    <property type="entry name" value="Lipin_N"/>
</dbReference>
<dbReference type="Proteomes" id="UP000807716">
    <property type="component" value="Unassembled WGS sequence"/>
</dbReference>
<proteinExistence type="predicted"/>
<evidence type="ECO:0000256" key="1">
    <source>
        <dbReference type="SAM" id="MobiDB-lite"/>
    </source>
</evidence>
<dbReference type="AlphaFoldDB" id="A0A9P6QIJ6"/>
<sequence length="202" mass="22843">MQSVGTFFSTVSKIYNEINPATLSGAIDVVVVEQPDGELAGSPFHVRFGKLNLLRPQDKIVEMTVNGRVVDLPMKVGKAGEAFFVFQTELDVPEEFATSPLVGPASDKSEDEIDFLDLSRAAKKDKDQQQQPQPQKKKKMLKDEERRHRRNKSQQQKHLQQYQQQQQQQQLPTEKDRGSQDLHDQGMCFVVCNAVSTSKQVT</sequence>
<name>A0A9P6QIJ6_9FUNG</name>
<dbReference type="GO" id="GO:0005634">
    <property type="term" value="C:nucleus"/>
    <property type="evidence" value="ECO:0007669"/>
    <property type="project" value="TreeGrafter"/>
</dbReference>
<dbReference type="OrthoDB" id="4567at2759"/>
<protein>
    <recommendedName>
        <fullName evidence="2">Lipin N-terminal domain-containing protein</fullName>
    </recommendedName>
</protein>
<evidence type="ECO:0000259" key="2">
    <source>
        <dbReference type="Pfam" id="PF04571"/>
    </source>
</evidence>
<feature type="region of interest" description="Disordered" evidence="1">
    <location>
        <begin position="122"/>
        <end position="182"/>
    </location>
</feature>
<feature type="domain" description="Lipin N-terminal" evidence="2">
    <location>
        <begin position="1"/>
        <end position="100"/>
    </location>
</feature>
<reference evidence="3" key="1">
    <citation type="journal article" date="2020" name="Fungal Divers.">
        <title>Resolving the Mortierellaceae phylogeny through synthesis of multi-gene phylogenetics and phylogenomics.</title>
        <authorList>
            <person name="Vandepol N."/>
            <person name="Liber J."/>
            <person name="Desiro A."/>
            <person name="Na H."/>
            <person name="Kennedy M."/>
            <person name="Barry K."/>
            <person name="Grigoriev I.V."/>
            <person name="Miller A.N."/>
            <person name="O'Donnell K."/>
            <person name="Stajich J.E."/>
            <person name="Bonito G."/>
        </authorList>
    </citation>
    <scope>NUCLEOTIDE SEQUENCE</scope>
    <source>
        <strain evidence="3">BC1065</strain>
    </source>
</reference>
<evidence type="ECO:0000313" key="4">
    <source>
        <dbReference type="Proteomes" id="UP000807716"/>
    </source>
</evidence>
<dbReference type="GO" id="GO:0009062">
    <property type="term" value="P:fatty acid catabolic process"/>
    <property type="evidence" value="ECO:0007669"/>
    <property type="project" value="TreeGrafter"/>
</dbReference>
<dbReference type="Pfam" id="PF04571">
    <property type="entry name" value="Lipin_N"/>
    <property type="match status" value="1"/>
</dbReference>
<keyword evidence="4" id="KW-1185">Reference proteome</keyword>
<dbReference type="GO" id="GO:0008195">
    <property type="term" value="F:phosphatidate phosphatase activity"/>
    <property type="evidence" value="ECO:0007669"/>
    <property type="project" value="TreeGrafter"/>
</dbReference>
<feature type="compositionally biased region" description="Basic and acidic residues" evidence="1">
    <location>
        <begin position="173"/>
        <end position="182"/>
    </location>
</feature>
<organism evidence="3 4">
    <name type="scientific">Actinomortierella ambigua</name>
    <dbReference type="NCBI Taxonomy" id="1343610"/>
    <lineage>
        <taxon>Eukaryota</taxon>
        <taxon>Fungi</taxon>
        <taxon>Fungi incertae sedis</taxon>
        <taxon>Mucoromycota</taxon>
        <taxon>Mortierellomycotina</taxon>
        <taxon>Mortierellomycetes</taxon>
        <taxon>Mortierellales</taxon>
        <taxon>Mortierellaceae</taxon>
        <taxon>Actinomortierella</taxon>
    </lineage>
</organism>
<dbReference type="EMBL" id="JAAAJB010000065">
    <property type="protein sequence ID" value="KAG0267896.1"/>
    <property type="molecule type" value="Genomic_DNA"/>
</dbReference>
<accession>A0A9P6QIJ6</accession>
<comment type="caution">
    <text evidence="3">The sequence shown here is derived from an EMBL/GenBank/DDBJ whole genome shotgun (WGS) entry which is preliminary data.</text>
</comment>
<dbReference type="InterPro" id="IPR026058">
    <property type="entry name" value="LIPIN"/>
</dbReference>
<gene>
    <name evidence="3" type="ORF">DFQ27_007973</name>
</gene>